<feature type="region of interest" description="Disordered" evidence="1">
    <location>
        <begin position="96"/>
        <end position="116"/>
    </location>
</feature>
<dbReference type="AlphaFoldDB" id="A0A1D8KCK6"/>
<dbReference type="RefSeq" id="WP_070074217.1">
    <property type="nucleotide sequence ID" value="NZ_CP017449.1"/>
</dbReference>
<evidence type="ECO:0008006" key="4">
    <source>
        <dbReference type="Google" id="ProtNLM"/>
    </source>
</evidence>
<keyword evidence="2" id="KW-0614">Plasmid</keyword>
<protein>
    <recommendedName>
        <fullName evidence="4">Toprim domain-containing protein</fullName>
    </recommendedName>
</protein>
<evidence type="ECO:0000313" key="3">
    <source>
        <dbReference type="Proteomes" id="UP000095342"/>
    </source>
</evidence>
<name>A0A1D8KCK6_9GAMM</name>
<dbReference type="InterPro" id="IPR034154">
    <property type="entry name" value="TOPRIM_DnaG/twinkle"/>
</dbReference>
<dbReference type="Proteomes" id="UP000095342">
    <property type="component" value="Plasmid pAPV6"/>
</dbReference>
<organism evidence="2 3">
    <name type="scientific">Acidihalobacter aeolianus</name>
    <dbReference type="NCBI Taxonomy" id="2792603"/>
    <lineage>
        <taxon>Bacteria</taxon>
        <taxon>Pseudomonadati</taxon>
        <taxon>Pseudomonadota</taxon>
        <taxon>Gammaproteobacteria</taxon>
        <taxon>Chromatiales</taxon>
        <taxon>Ectothiorhodospiraceae</taxon>
        <taxon>Acidihalobacter</taxon>
    </lineage>
</organism>
<feature type="compositionally biased region" description="Polar residues" evidence="1">
    <location>
        <begin position="441"/>
        <end position="460"/>
    </location>
</feature>
<keyword evidence="3" id="KW-1185">Reference proteome</keyword>
<dbReference type="CDD" id="cd01029">
    <property type="entry name" value="TOPRIM_primases"/>
    <property type="match status" value="1"/>
</dbReference>
<gene>
    <name evidence="2" type="ORF">BJI67_15720</name>
</gene>
<proteinExistence type="predicted"/>
<evidence type="ECO:0000313" key="2">
    <source>
        <dbReference type="EMBL" id="AOV18694.1"/>
    </source>
</evidence>
<evidence type="ECO:0000256" key="1">
    <source>
        <dbReference type="SAM" id="MobiDB-lite"/>
    </source>
</evidence>
<feature type="region of interest" description="Disordered" evidence="1">
    <location>
        <begin position="416"/>
        <end position="460"/>
    </location>
</feature>
<geneLocation type="plasmid" evidence="3">
    <name>papv6</name>
</geneLocation>
<accession>A0A1D8KCK6</accession>
<dbReference type="EMBL" id="CP017449">
    <property type="protein sequence ID" value="AOV18694.1"/>
    <property type="molecule type" value="Genomic_DNA"/>
</dbReference>
<dbReference type="KEGG" id="aaeo:BJI67_15720"/>
<sequence>MSEYPPPPNTDWIGLWSGDGGVRHASRKRTRYGESVVGLCPAHDDHNPSLQLWVDQDGWPQCKCYAGCDRVTVMESLTPHLWPDNHPALLALRKGTYRPTPRPAPQSARGPSRYKKDARKEFAELSLKAPPPPDRYPYALKGLHEDIVSAEPSGYGPWTYHAMPEGEPALRVYRFDLVNHDGEMDKTFRQATPRREHGKVRWTGSGLSYDDIERGLRVYPYGYERIAQFEQMPLIWVEGEKSADALRQLAPDLIALSLIGSRPEAHDFEALLARQSRYHVIWPDPDEPGDQKAEWLYRQIANVPGQHLAMLPPTSLGLRETEDAWDWCRKQNRKPSGTARELLLSVLRHLRFLPTPVRYRITVEANDGHRVRHSCLQGDDVPGLIRSHGTPEYTCIEVVDLEGGLCVARWDRDPDTDDNAWQRVDPQAPKNKPVREPRQASKGSQNPAQSRRQAVPATNH</sequence>
<reference evidence="2 3" key="1">
    <citation type="submission" date="2016-09" db="EMBL/GenBank/DDBJ databases">
        <title>Acidihalobacter prosperus V6 (DSM14174).</title>
        <authorList>
            <person name="Khaleque H.N."/>
            <person name="Ramsay J.P."/>
            <person name="Murphy R.J.T."/>
            <person name="Kaksonen A.H."/>
            <person name="Boxall N.J."/>
            <person name="Watkin E.L.J."/>
        </authorList>
    </citation>
    <scope>NUCLEOTIDE SEQUENCE [LARGE SCALE GENOMIC DNA]</scope>
    <source>
        <strain evidence="2 3">V6</strain>
        <plasmid evidence="3">papv6</plasmid>
    </source>
</reference>